<dbReference type="EMBL" id="JADPIE010000011">
    <property type="protein sequence ID" value="MBF8438196.1"/>
    <property type="molecule type" value="Genomic_DNA"/>
</dbReference>
<dbReference type="Proteomes" id="UP000621436">
    <property type="component" value="Unassembled WGS sequence"/>
</dbReference>
<proteinExistence type="predicted"/>
<accession>A0A931AY74</accession>
<sequence>MEMNYLFEGDLFELNIIRGQLDNNAESVIKVIKYCPTNYPMIILVHPFSNDKPFPTIYWLSCPVIKEDIFKLEDTGYIEVLKKKKNQSKEFQKKLDNAHKRYSKARVSLLDKDKLKRARQKSKDLFEMLKKSGVAGIREKEGIKCLHGHYADYIISGNNPVGKEVAKKIDIPTSCNFCKKYEAGEGVRN</sequence>
<evidence type="ECO:0000313" key="1">
    <source>
        <dbReference type="EMBL" id="MBF8438196.1"/>
    </source>
</evidence>
<gene>
    <name evidence="1" type="ORF">I0Q91_14035</name>
</gene>
<name>A0A931AY74_9FIRM</name>
<dbReference type="Pfam" id="PF04417">
    <property type="entry name" value="DUF501"/>
    <property type="match status" value="1"/>
</dbReference>
<evidence type="ECO:0000313" key="2">
    <source>
        <dbReference type="Proteomes" id="UP000621436"/>
    </source>
</evidence>
<reference evidence="1" key="1">
    <citation type="submission" date="2020-11" db="EMBL/GenBank/DDBJ databases">
        <title>Halonatronomonas betainensis gen. nov., sp. nov. a novel haloalkaliphilic representative of the family Halanaerobiacae capable of betaine degradation.</title>
        <authorList>
            <person name="Boltyanskaya Y."/>
            <person name="Kevbrin V."/>
            <person name="Detkova E."/>
            <person name="Grouzdev D.S."/>
            <person name="Koziaeva V."/>
            <person name="Zhilina T."/>
        </authorList>
    </citation>
    <scope>NUCLEOTIDE SEQUENCE</scope>
    <source>
        <strain evidence="1">Z-7014</strain>
    </source>
</reference>
<keyword evidence="2" id="KW-1185">Reference proteome</keyword>
<protein>
    <submittedName>
        <fullName evidence="1">DUF501 domain-containing protein</fullName>
    </submittedName>
</protein>
<organism evidence="1 2">
    <name type="scientific">Halonatronomonas betaini</name>
    <dbReference type="NCBI Taxonomy" id="2778430"/>
    <lineage>
        <taxon>Bacteria</taxon>
        <taxon>Bacillati</taxon>
        <taxon>Bacillota</taxon>
        <taxon>Clostridia</taxon>
        <taxon>Halanaerobiales</taxon>
        <taxon>Halarsenatibacteraceae</taxon>
        <taxon>Halonatronomonas</taxon>
    </lineage>
</organism>
<dbReference type="InterPro" id="IPR007511">
    <property type="entry name" value="DUF501"/>
</dbReference>
<dbReference type="PANTHER" id="PTHR37163:SF1">
    <property type="entry name" value="DUF501 DOMAIN-CONTAINING PROTEIN"/>
    <property type="match status" value="1"/>
</dbReference>
<dbReference type="AlphaFoldDB" id="A0A931AY74"/>
<dbReference type="PANTHER" id="PTHR37163">
    <property type="entry name" value="CONSERVED PROTEIN"/>
    <property type="match status" value="1"/>
</dbReference>
<comment type="caution">
    <text evidence="1">The sequence shown here is derived from an EMBL/GenBank/DDBJ whole genome shotgun (WGS) entry which is preliminary data.</text>
</comment>
<dbReference type="RefSeq" id="WP_270455298.1">
    <property type="nucleotide sequence ID" value="NZ_JADPIE010000011.1"/>
</dbReference>